<evidence type="ECO:0000256" key="1">
    <source>
        <dbReference type="ARBA" id="ARBA00004203"/>
    </source>
</evidence>
<keyword evidence="3" id="KW-0574">Periplasm</keyword>
<protein>
    <recommendedName>
        <fullName evidence="8">Prepilin-type N-terminal cleavage/methylation domain-containing protein</fullName>
    </recommendedName>
</protein>
<evidence type="ECO:0000313" key="6">
    <source>
        <dbReference type="EMBL" id="GAA5502862.1"/>
    </source>
</evidence>
<dbReference type="Pfam" id="PF07963">
    <property type="entry name" value="N_methyl"/>
    <property type="match status" value="1"/>
</dbReference>
<dbReference type="EMBL" id="BAABRN010000031">
    <property type="protein sequence ID" value="GAA5502862.1"/>
    <property type="molecule type" value="Genomic_DNA"/>
</dbReference>
<dbReference type="PROSITE" id="PS00409">
    <property type="entry name" value="PROKAR_NTER_METHYL"/>
    <property type="match status" value="1"/>
</dbReference>
<evidence type="ECO:0000256" key="2">
    <source>
        <dbReference type="ARBA" id="ARBA00004418"/>
    </source>
</evidence>
<keyword evidence="5" id="KW-0472">Membrane</keyword>
<dbReference type="SUPFAM" id="SSF54523">
    <property type="entry name" value="Pili subunits"/>
    <property type="match status" value="1"/>
</dbReference>
<evidence type="ECO:0000256" key="3">
    <source>
        <dbReference type="ARBA" id="ARBA00022764"/>
    </source>
</evidence>
<gene>
    <name evidence="6" type="ORF">Dxin01_02609</name>
</gene>
<evidence type="ECO:0008006" key="8">
    <source>
        <dbReference type="Google" id="ProtNLM"/>
    </source>
</evidence>
<name>A0ABP9VCA2_9DEIO</name>
<evidence type="ECO:0000313" key="7">
    <source>
        <dbReference type="Proteomes" id="UP001458946"/>
    </source>
</evidence>
<feature type="transmembrane region" description="Helical" evidence="5">
    <location>
        <begin position="12"/>
        <end position="35"/>
    </location>
</feature>
<keyword evidence="4" id="KW-0998">Cell outer membrane</keyword>
<keyword evidence="5" id="KW-1133">Transmembrane helix</keyword>
<keyword evidence="7" id="KW-1185">Reference proteome</keyword>
<sequence length="296" mass="31290">MHRDKQRLDQAGFTLLELLVALGLMGIVMGAVLSLNVNTGRATSALQARSELTSETQIAQNYIAGKIRNAVYVYPYGASNYVASLRFANSGYSTYNASPRAGFDGNNSYNWRYGAGDGTDPLIAFILPPAGPPNNLCATSTTTDAKEQNCYAFYAYYAIPRASLVNGAGAGGATLTLPSGANRLPADSNNDNKAWALMEYRSYFTGSGYSISTSSGFTTGGTGRLVLDYLRPTTQIGTDKLFIGGVGTTSAPPTSVTINLATTRQIAGQTVNVPGTGRYSITVYPRNLGAVPYSNN</sequence>
<evidence type="ECO:0000256" key="5">
    <source>
        <dbReference type="SAM" id="Phobius"/>
    </source>
</evidence>
<dbReference type="InterPro" id="IPR045584">
    <property type="entry name" value="Pilin-like"/>
</dbReference>
<comment type="caution">
    <text evidence="6">The sequence shown here is derived from an EMBL/GenBank/DDBJ whole genome shotgun (WGS) entry which is preliminary data.</text>
</comment>
<evidence type="ECO:0000256" key="4">
    <source>
        <dbReference type="ARBA" id="ARBA00023237"/>
    </source>
</evidence>
<comment type="subcellular location">
    <subcellularLocation>
        <location evidence="1">Cell outer membrane</location>
        <topology evidence="1">Single-pass membrane protein</topology>
    </subcellularLocation>
    <subcellularLocation>
        <location evidence="2">Periplasm</location>
    </subcellularLocation>
</comment>
<dbReference type="Proteomes" id="UP001458946">
    <property type="component" value="Unassembled WGS sequence"/>
</dbReference>
<reference evidence="6 7" key="1">
    <citation type="submission" date="2024-02" db="EMBL/GenBank/DDBJ databases">
        <title>Deinococcus xinjiangensis NBRC 107630.</title>
        <authorList>
            <person name="Ichikawa N."/>
            <person name="Katano-Makiyama Y."/>
            <person name="Hidaka K."/>
        </authorList>
    </citation>
    <scope>NUCLEOTIDE SEQUENCE [LARGE SCALE GENOMIC DNA]</scope>
    <source>
        <strain evidence="6 7">NBRC 107630</strain>
    </source>
</reference>
<dbReference type="InterPro" id="IPR012902">
    <property type="entry name" value="N_methyl_site"/>
</dbReference>
<proteinExistence type="predicted"/>
<keyword evidence="5" id="KW-0812">Transmembrane</keyword>
<organism evidence="6 7">
    <name type="scientific">Deinococcus xinjiangensis</name>
    <dbReference type="NCBI Taxonomy" id="457454"/>
    <lineage>
        <taxon>Bacteria</taxon>
        <taxon>Thermotogati</taxon>
        <taxon>Deinococcota</taxon>
        <taxon>Deinococci</taxon>
        <taxon>Deinococcales</taxon>
        <taxon>Deinococcaceae</taxon>
        <taxon>Deinococcus</taxon>
    </lineage>
</organism>
<dbReference type="NCBIfam" id="TIGR02532">
    <property type="entry name" value="IV_pilin_GFxxxE"/>
    <property type="match status" value="1"/>
</dbReference>
<accession>A0ABP9VCA2</accession>